<accession>D7MY45</accession>
<dbReference type="AlphaFoldDB" id="D7MY45"/>
<keyword evidence="2" id="KW-1185">Reference proteome</keyword>
<gene>
    <name evidence="1" type="ORF">ARALYDRAFT_920970</name>
</gene>
<evidence type="ECO:0000313" key="1">
    <source>
        <dbReference type="EMBL" id="EFH38536.1"/>
    </source>
</evidence>
<dbReference type="HOGENOM" id="CLU_2815897_0_0_1"/>
<organism evidence="2">
    <name type="scientific">Arabidopsis lyrata subsp. lyrata</name>
    <name type="common">Lyre-leaved rock-cress</name>
    <dbReference type="NCBI Taxonomy" id="81972"/>
    <lineage>
        <taxon>Eukaryota</taxon>
        <taxon>Viridiplantae</taxon>
        <taxon>Streptophyta</taxon>
        <taxon>Embryophyta</taxon>
        <taxon>Tracheophyta</taxon>
        <taxon>Spermatophyta</taxon>
        <taxon>Magnoliopsida</taxon>
        <taxon>eudicotyledons</taxon>
        <taxon>Gunneridae</taxon>
        <taxon>Pentapetalae</taxon>
        <taxon>rosids</taxon>
        <taxon>malvids</taxon>
        <taxon>Brassicales</taxon>
        <taxon>Brassicaceae</taxon>
        <taxon>Camelineae</taxon>
        <taxon>Arabidopsis</taxon>
    </lineage>
</organism>
<reference evidence="2" key="1">
    <citation type="journal article" date="2011" name="Nat. Genet.">
        <title>The Arabidopsis lyrata genome sequence and the basis of rapid genome size change.</title>
        <authorList>
            <person name="Hu T.T."/>
            <person name="Pattyn P."/>
            <person name="Bakker E.G."/>
            <person name="Cao J."/>
            <person name="Cheng J.-F."/>
            <person name="Clark R.M."/>
            <person name="Fahlgren N."/>
            <person name="Fawcett J.A."/>
            <person name="Grimwood J."/>
            <person name="Gundlach H."/>
            <person name="Haberer G."/>
            <person name="Hollister J.D."/>
            <person name="Ossowski S."/>
            <person name="Ottilar R.P."/>
            <person name="Salamov A.A."/>
            <person name="Schneeberger K."/>
            <person name="Spannagl M."/>
            <person name="Wang X."/>
            <person name="Yang L."/>
            <person name="Nasrallah M.E."/>
            <person name="Bergelson J."/>
            <person name="Carrington J.C."/>
            <person name="Gaut B.S."/>
            <person name="Schmutz J."/>
            <person name="Mayer K.F.X."/>
            <person name="Van de Peer Y."/>
            <person name="Grigoriev I.V."/>
            <person name="Nordborg M."/>
            <person name="Weigel D."/>
            <person name="Guo Y.-L."/>
        </authorList>
    </citation>
    <scope>NUCLEOTIDE SEQUENCE [LARGE SCALE GENOMIC DNA]</scope>
    <source>
        <strain evidence="2">cv. MN47</strain>
    </source>
</reference>
<proteinExistence type="predicted"/>
<sequence length="67" mass="7651">MATNIQNNVGSRWRSPWSSRSIKEPVARSSGIFEYLPTSRCSSISFIKSSGSTWSWTTLSRRSYFLL</sequence>
<protein>
    <submittedName>
        <fullName evidence="1">Predicted protein</fullName>
    </submittedName>
</protein>
<evidence type="ECO:0000313" key="2">
    <source>
        <dbReference type="Proteomes" id="UP000008694"/>
    </source>
</evidence>
<dbReference type="Proteomes" id="UP000008694">
    <property type="component" value="Unassembled WGS sequence"/>
</dbReference>
<dbReference type="EMBL" id="GL349215">
    <property type="protein sequence ID" value="EFH38536.1"/>
    <property type="molecule type" value="Genomic_DNA"/>
</dbReference>
<dbReference type="Gramene" id="scaffold_78400001.1">
    <property type="protein sequence ID" value="scaffold_78400001.1"/>
    <property type="gene ID" value="scaffold_78400001.1"/>
</dbReference>
<name>D7MY45_ARALL</name>